<comment type="caution">
    <text evidence="4">The sequence shown here is derived from an EMBL/GenBank/DDBJ whole genome shotgun (WGS) entry which is preliminary data.</text>
</comment>
<dbReference type="InterPro" id="IPR036148">
    <property type="entry name" value="MmgE/PrpD_sf"/>
</dbReference>
<dbReference type="EMBL" id="JACOMF010000042">
    <property type="protein sequence ID" value="MBC4018088.1"/>
    <property type="molecule type" value="Genomic_DNA"/>
</dbReference>
<dbReference type="InterPro" id="IPR045337">
    <property type="entry name" value="MmgE_PrpD_C"/>
</dbReference>
<organism evidence="4 5">
    <name type="scientific">Siccirubricoccus deserti</name>
    <dbReference type="NCBI Taxonomy" id="2013562"/>
    <lineage>
        <taxon>Bacteria</taxon>
        <taxon>Pseudomonadati</taxon>
        <taxon>Pseudomonadota</taxon>
        <taxon>Alphaproteobacteria</taxon>
        <taxon>Acetobacterales</taxon>
        <taxon>Roseomonadaceae</taxon>
        <taxon>Siccirubricoccus</taxon>
    </lineage>
</organism>
<evidence type="ECO:0000259" key="2">
    <source>
        <dbReference type="Pfam" id="PF03972"/>
    </source>
</evidence>
<keyword evidence="5" id="KW-1185">Reference proteome</keyword>
<feature type="domain" description="MmgE/PrpD C-terminal" evidence="3">
    <location>
        <begin position="279"/>
        <end position="441"/>
    </location>
</feature>
<dbReference type="PANTHER" id="PTHR16943">
    <property type="entry name" value="2-METHYLCITRATE DEHYDRATASE-RELATED"/>
    <property type="match status" value="1"/>
</dbReference>
<gene>
    <name evidence="4" type="ORF">H7965_22595</name>
</gene>
<evidence type="ECO:0000256" key="1">
    <source>
        <dbReference type="ARBA" id="ARBA00006174"/>
    </source>
</evidence>
<dbReference type="Gene3D" id="1.10.4100.10">
    <property type="entry name" value="2-methylcitrate dehydratase PrpD"/>
    <property type="match status" value="1"/>
</dbReference>
<accession>A0A9X0UFN8</accession>
<evidence type="ECO:0000313" key="5">
    <source>
        <dbReference type="Proteomes" id="UP000600101"/>
    </source>
</evidence>
<evidence type="ECO:0000259" key="3">
    <source>
        <dbReference type="Pfam" id="PF19305"/>
    </source>
</evidence>
<reference evidence="4" key="1">
    <citation type="submission" date="2020-08" db="EMBL/GenBank/DDBJ databases">
        <authorList>
            <person name="Hu Y."/>
            <person name="Nguyen S.V."/>
            <person name="Li F."/>
            <person name="Fanning S."/>
        </authorList>
    </citation>
    <scope>NUCLEOTIDE SEQUENCE</scope>
    <source>
        <strain evidence="4">SYSU D8009</strain>
    </source>
</reference>
<dbReference type="GO" id="GO:0016829">
    <property type="term" value="F:lyase activity"/>
    <property type="evidence" value="ECO:0007669"/>
    <property type="project" value="InterPro"/>
</dbReference>
<dbReference type="Proteomes" id="UP000600101">
    <property type="component" value="Unassembled WGS sequence"/>
</dbReference>
<protein>
    <submittedName>
        <fullName evidence="4">MmgE/PrpD family protein</fullName>
    </submittedName>
</protein>
<dbReference type="AlphaFoldDB" id="A0A9X0UFN8"/>
<dbReference type="RefSeq" id="WP_186772843.1">
    <property type="nucleotide sequence ID" value="NZ_JACOMF010000042.1"/>
</dbReference>
<feature type="domain" description="MmgE/PrpD N-terminal" evidence="2">
    <location>
        <begin position="18"/>
        <end position="259"/>
    </location>
</feature>
<name>A0A9X0UFN8_9PROT</name>
<dbReference type="PANTHER" id="PTHR16943:SF8">
    <property type="entry name" value="2-METHYLCITRATE DEHYDRATASE"/>
    <property type="match status" value="1"/>
</dbReference>
<dbReference type="InterPro" id="IPR005656">
    <property type="entry name" value="MmgE_PrpD"/>
</dbReference>
<dbReference type="InterPro" id="IPR045336">
    <property type="entry name" value="MmgE_PrpD_N"/>
</dbReference>
<dbReference type="SUPFAM" id="SSF103378">
    <property type="entry name" value="2-methylcitrate dehydratase PrpD"/>
    <property type="match status" value="1"/>
</dbReference>
<dbReference type="Pfam" id="PF19305">
    <property type="entry name" value="MmgE_PrpD_C"/>
    <property type="match status" value="1"/>
</dbReference>
<dbReference type="Gene3D" id="3.30.1330.120">
    <property type="entry name" value="2-methylcitrate dehydratase PrpD"/>
    <property type="match status" value="1"/>
</dbReference>
<dbReference type="InterPro" id="IPR042188">
    <property type="entry name" value="MmgE/PrpD_sf_2"/>
</dbReference>
<sequence length="458" mass="46812">MQNAQAAALGSRNAVSARLAEFAADMRWQDLPTAVQREAVRSFLNWTGCAVGGARSASAEAALRGLTAMSGTGTTPLLGRAERLQPADAALFNCLASAADTFDDTHLSTITHPTGPVAAAVLALADTRRISGRTLLLALAIGIEIECRISAVITAPGSGASQGWYITGVSGGIGAAAAAARLLGASRTELVAALGLAAAQASGVRATHGSMSVAFVPGIAARNGVAAAHFAAAGFACSEAVIEGRNGLLPVLAPQAEPEAILHGLGGRYEMLGNAYKPYPCGIVIHPSIDACLALAGRCPAPEAIAAVELAVHADALALCWRKLPVTPPEAQVSLYHWAAAALLRGAAGLEEGDASAIADPRIRALQERMQAQVDPALASGQARVEIRLKDGTILRHAITEATGSLERPMSDVQLAGKFRALARLRLGEVQVETLLQACLQLPDSADAGVIGRLGALA</sequence>
<dbReference type="InterPro" id="IPR042183">
    <property type="entry name" value="MmgE/PrpD_sf_1"/>
</dbReference>
<dbReference type="Pfam" id="PF03972">
    <property type="entry name" value="MmgE_PrpD_N"/>
    <property type="match status" value="1"/>
</dbReference>
<comment type="similarity">
    <text evidence="1">Belongs to the PrpD family.</text>
</comment>
<evidence type="ECO:0000313" key="4">
    <source>
        <dbReference type="EMBL" id="MBC4018088.1"/>
    </source>
</evidence>
<proteinExistence type="inferred from homology"/>